<dbReference type="Proteomes" id="UP000258889">
    <property type="component" value="Chromosome i"/>
</dbReference>
<reference evidence="1 2" key="1">
    <citation type="submission" date="2018-09" db="EMBL/GenBank/DDBJ databases">
        <title>Complete Genome sequences of three Leptospira mayottensis isolates obtained from Tenrecid mammals endemic to the Malagasy region.</title>
        <authorList>
            <person name="Cordonin C."/>
            <person name="Toty C."/>
        </authorList>
    </citation>
    <scope>NUCLEOTIDE SEQUENCE [LARGE SCALE GENOMIC DNA]</scope>
    <source>
        <strain evidence="1 2">MDI222</strain>
    </source>
</reference>
<sequence>MKPIARIGQSTRKKFRSFLTCINSETKYYIKERPISIEQLFESWIAANTERVTVCFQWS</sequence>
<evidence type="ECO:0000313" key="1">
    <source>
        <dbReference type="EMBL" id="AXR64590.1"/>
    </source>
</evidence>
<accession>A0ABM6Y7G1</accession>
<gene>
    <name evidence="1" type="ORF">DQM28_10500</name>
</gene>
<name>A0ABM6Y7G1_9LEPT</name>
<protein>
    <submittedName>
        <fullName evidence="1">Uncharacterized protein</fullName>
    </submittedName>
</protein>
<proteinExistence type="predicted"/>
<evidence type="ECO:0000313" key="2">
    <source>
        <dbReference type="Proteomes" id="UP000258889"/>
    </source>
</evidence>
<dbReference type="EMBL" id="CP030144">
    <property type="protein sequence ID" value="AXR64590.1"/>
    <property type="molecule type" value="Genomic_DNA"/>
</dbReference>
<keyword evidence="2" id="KW-1185">Reference proteome</keyword>
<organism evidence="1 2">
    <name type="scientific">Leptospira mayottensis</name>
    <dbReference type="NCBI Taxonomy" id="1137606"/>
    <lineage>
        <taxon>Bacteria</taxon>
        <taxon>Pseudomonadati</taxon>
        <taxon>Spirochaetota</taxon>
        <taxon>Spirochaetia</taxon>
        <taxon>Leptospirales</taxon>
        <taxon>Leptospiraceae</taxon>
        <taxon>Leptospira</taxon>
    </lineage>
</organism>